<dbReference type="Proteomes" id="UP000572817">
    <property type="component" value="Unassembled WGS sequence"/>
</dbReference>
<dbReference type="InterPro" id="IPR016518">
    <property type="entry name" value="Alpha-L-fucosidase"/>
</dbReference>
<dbReference type="GO" id="GO:0005975">
    <property type="term" value="P:carbohydrate metabolic process"/>
    <property type="evidence" value="ECO:0007669"/>
    <property type="project" value="InterPro"/>
</dbReference>
<dbReference type="EMBL" id="WWBZ02000022">
    <property type="protein sequence ID" value="KAF4308557.1"/>
    <property type="molecule type" value="Genomic_DNA"/>
</dbReference>
<dbReference type="SUPFAM" id="SSF48208">
    <property type="entry name" value="Six-hairpin glycosidases"/>
    <property type="match status" value="1"/>
</dbReference>
<feature type="signal peptide" evidence="1">
    <location>
        <begin position="1"/>
        <end position="17"/>
    </location>
</feature>
<keyword evidence="5" id="KW-0378">Hydrolase</keyword>
<accession>A0A8H4IYA2</accession>
<reference evidence="5" key="1">
    <citation type="submission" date="2020-04" db="EMBL/GenBank/DDBJ databases">
        <title>Genome Assembly and Annotation of Botryosphaeria dothidea sdau 11-99, a Latent Pathogen of Apple Fruit Ring Rot in China.</title>
        <authorList>
            <person name="Yu C."/>
            <person name="Diao Y."/>
            <person name="Lu Q."/>
            <person name="Zhao J."/>
            <person name="Cui S."/>
            <person name="Peng C."/>
            <person name="He B."/>
            <person name="Liu H."/>
        </authorList>
    </citation>
    <scope>NUCLEOTIDE SEQUENCE [LARGE SCALE GENOMIC DNA]</scope>
    <source>
        <strain evidence="5">Sdau11-99</strain>
    </source>
</reference>
<dbReference type="PANTHER" id="PTHR31084:SF3">
    <property type="entry name" value="ALPHA-FUCOSIDASE A"/>
    <property type="match status" value="1"/>
</dbReference>
<dbReference type="OrthoDB" id="2848340at2759"/>
<feature type="chain" id="PRO_5034905033" evidence="1">
    <location>
        <begin position="18"/>
        <end position="792"/>
    </location>
</feature>
<name>A0A8H4IYA2_9PEZI</name>
<dbReference type="PANTHER" id="PTHR31084">
    <property type="entry name" value="ALPHA-L-FUCOSIDASE 2"/>
    <property type="match status" value="1"/>
</dbReference>
<keyword evidence="6" id="KW-1185">Reference proteome</keyword>
<evidence type="ECO:0000256" key="1">
    <source>
        <dbReference type="SAM" id="SignalP"/>
    </source>
</evidence>
<dbReference type="InterPro" id="IPR008928">
    <property type="entry name" value="6-hairpin_glycosidase_sf"/>
</dbReference>
<gene>
    <name evidence="5" type="ORF">GTA08_BOTSDO03710</name>
</gene>
<dbReference type="GO" id="GO:0004560">
    <property type="term" value="F:alpha-L-fucosidase activity"/>
    <property type="evidence" value="ECO:0007669"/>
    <property type="project" value="InterPro"/>
</dbReference>
<dbReference type="InterPro" id="IPR049053">
    <property type="entry name" value="AFCA-like_C"/>
</dbReference>
<evidence type="ECO:0000313" key="6">
    <source>
        <dbReference type="Proteomes" id="UP000572817"/>
    </source>
</evidence>
<dbReference type="PIRSF" id="PIRSF007663">
    <property type="entry name" value="UCP007663"/>
    <property type="match status" value="1"/>
</dbReference>
<evidence type="ECO:0000259" key="2">
    <source>
        <dbReference type="Pfam" id="PF14498"/>
    </source>
</evidence>
<sequence>MNVRLFYASLILGIADARTIWSSSPATFPDIIRQALPVGNGKLGALPFNDGGVEKLSLNVDSLWSGGPFQASNYTGGNPTTSKYEYLPGIQDWVWQNGTGNVSELLGNFDFYGSYRVFGNLSVAIDGLQNFSEQYNRTLDLETGVHKTSFQDQDGNSYTSTVYCTYPDFVCVYELDSVSPLPAITVSFENQQAEAELNNFTCSAGKVHVTGLTQAGPPEGMKYEATAQLLGIGNSSCRDGALVVSSGRNATSVTFIIAAETNYDQKAGNAESNFSFKGEDPGPKVEAVISAAKNHSSSLLLQRHLEDYTALTTSFVLNLPDKNDSIGVELSELITRYNATDDGLGDPYLEVLLFDYARHMLISSARPGVLPANLQGKWSQTLEGAWAVDYHGDINLEMNYWLADQTGLGHLQAGLWDYIQDTWVPRGSETAKLLYNAPGWIMDGESNIFGHTGMNSDLRWANYMISPVWMMQHVYDHFDYAQNTTWFATQGYPLIRGVAAFWLSQLQPDQWFDDGTLVVNPCNSPEQPVTTFGCTHYQQLIHQALTYVAAAGALGIEASPAFLADAAAALAALDPGLHIDASWGGVKEFKAPASATGLDVPTDTHRHLSHLVGWFPGYSIASLLGGYGNASVAAAVAAALAARGNGTGPDADAGWGKVWRAACWARLNDTARADAELRYAIARNFAANGFSMYSAHDAPFQIDANFGLAGAMLSMLVVDLPVFGAGETKSVVLGPAIPARWGGGRVQGLRLRGGGQVDFEWDEDGLVTEATVSGRTKKVVVFNKEGDVLAEV</sequence>
<proteinExistence type="predicted"/>
<organism evidence="5 6">
    <name type="scientific">Botryosphaeria dothidea</name>
    <dbReference type="NCBI Taxonomy" id="55169"/>
    <lineage>
        <taxon>Eukaryota</taxon>
        <taxon>Fungi</taxon>
        <taxon>Dikarya</taxon>
        <taxon>Ascomycota</taxon>
        <taxon>Pezizomycotina</taxon>
        <taxon>Dothideomycetes</taxon>
        <taxon>Dothideomycetes incertae sedis</taxon>
        <taxon>Botryosphaeriales</taxon>
        <taxon>Botryosphaeriaceae</taxon>
        <taxon>Botryosphaeria</taxon>
    </lineage>
</organism>
<feature type="domain" description="Glycosyl hydrolase family 95 catalytic" evidence="4">
    <location>
        <begin position="299"/>
        <end position="716"/>
    </location>
</feature>
<feature type="domain" description="Alpha fucosidase A-like C-terminal" evidence="3">
    <location>
        <begin position="729"/>
        <end position="782"/>
    </location>
</feature>
<dbReference type="InterPro" id="IPR012341">
    <property type="entry name" value="6hp_glycosidase-like_sf"/>
</dbReference>
<dbReference type="InterPro" id="IPR054363">
    <property type="entry name" value="GH95_cat"/>
</dbReference>
<dbReference type="Gene3D" id="1.50.10.10">
    <property type="match status" value="1"/>
</dbReference>
<dbReference type="InterPro" id="IPR027414">
    <property type="entry name" value="GH95_N_dom"/>
</dbReference>
<dbReference type="Pfam" id="PF21307">
    <property type="entry name" value="Glyco_hydro_95_C"/>
    <property type="match status" value="1"/>
</dbReference>
<protein>
    <submittedName>
        <fullName evidence="5">Glycoside hydrolase family 95 protein</fullName>
    </submittedName>
</protein>
<evidence type="ECO:0000259" key="3">
    <source>
        <dbReference type="Pfam" id="PF21307"/>
    </source>
</evidence>
<feature type="domain" description="Glycosyl hydrolase family 95 N-terminal" evidence="2">
    <location>
        <begin position="20"/>
        <end position="265"/>
    </location>
</feature>
<evidence type="ECO:0000313" key="5">
    <source>
        <dbReference type="EMBL" id="KAF4308557.1"/>
    </source>
</evidence>
<evidence type="ECO:0000259" key="4">
    <source>
        <dbReference type="Pfam" id="PF22124"/>
    </source>
</evidence>
<comment type="caution">
    <text evidence="5">The sequence shown here is derived from an EMBL/GenBank/DDBJ whole genome shotgun (WGS) entry which is preliminary data.</text>
</comment>
<dbReference type="Pfam" id="PF22124">
    <property type="entry name" value="Glyco_hydro_95_cat"/>
    <property type="match status" value="1"/>
</dbReference>
<dbReference type="Pfam" id="PF14498">
    <property type="entry name" value="Glyco_hyd_65N_2"/>
    <property type="match status" value="1"/>
</dbReference>
<keyword evidence="1" id="KW-0732">Signal</keyword>
<dbReference type="AlphaFoldDB" id="A0A8H4IYA2"/>